<keyword evidence="1" id="KW-0614">Plasmid</keyword>
<sequence length="102" mass="11369">MNVNRKAPVLPSVGAERTCRLSGSRLQQKLSGYGFTEVSDVRIFLACVAGDFPRGTELIYIHNKLHECLRNHDNGSDYFTGLRGLVKQVDDALFALNKSEKN</sequence>
<accession>A0A0H3FHM6</accession>
<dbReference type="EMBL" id="CP002507">
    <property type="protein sequence ID" value="ADW76664.1"/>
    <property type="molecule type" value="Genomic_DNA"/>
</dbReference>
<gene>
    <name evidence="1" type="ordered locus">Rahaq_5092</name>
</gene>
<dbReference type="AlphaFoldDB" id="A0A0H3FHM6"/>
<reference evidence="2" key="1">
    <citation type="submission" date="2011-01" db="EMBL/GenBank/DDBJ databases">
        <title>Complete sequence of plasmid2 of Rahnella sp. Y9602.</title>
        <authorList>
            <consortium name="US DOE Joint Genome Institute"/>
            <person name="Lucas S."/>
            <person name="Copeland A."/>
            <person name="Lapidus A."/>
            <person name="Cheng J.-F."/>
            <person name="Goodwin L."/>
            <person name="Pitluck S."/>
            <person name="Lu M."/>
            <person name="Detter J.C."/>
            <person name="Han C."/>
            <person name="Tapia R."/>
            <person name="Land M."/>
            <person name="Hauser L."/>
            <person name="Kyrpides N."/>
            <person name="Ivanova N."/>
            <person name="Ovchinnikova G."/>
            <person name="Pagani I."/>
            <person name="Sobecky P.A."/>
            <person name="Martinez R.J."/>
            <person name="Woyke T."/>
        </authorList>
    </citation>
    <scope>NUCLEOTIDE SEQUENCE [LARGE SCALE GENOMIC DNA]</scope>
    <source>
        <strain evidence="2">Y9602</strain>
        <plasmid evidence="2">pRAHAQ02</plasmid>
    </source>
</reference>
<evidence type="ECO:0000313" key="2">
    <source>
        <dbReference type="Proteomes" id="UP000007257"/>
    </source>
</evidence>
<reference evidence="1 2" key="2">
    <citation type="journal article" date="2012" name="J. Bacteriol.">
        <title>Complete Genome Sequence of Rahnella sp. Strain Y9602, a Gammaproteobacterium Isolate from Metal- and Radionuclide-Contaminated Soil.</title>
        <authorList>
            <person name="Martinez R.J."/>
            <person name="Bruce D."/>
            <person name="Detter C."/>
            <person name="Goodwin L.A."/>
            <person name="Han J."/>
            <person name="Han C.S."/>
            <person name="Held B."/>
            <person name="Land M.L."/>
            <person name="Mikhailova N."/>
            <person name="Nolan M."/>
            <person name="Pennacchio L."/>
            <person name="Pitluck S."/>
            <person name="Tapia R."/>
            <person name="Woyke T."/>
            <person name="Sobecky P.A."/>
        </authorList>
    </citation>
    <scope>NUCLEOTIDE SEQUENCE [LARGE SCALE GENOMIC DNA]</scope>
    <source>
        <strain evidence="1 2">Y9602</strain>
        <plasmid evidence="1 2">pRAHAQ02</plasmid>
    </source>
</reference>
<proteinExistence type="predicted"/>
<organism evidence="1 2">
    <name type="scientific">Rahnella sp. (strain Y9602)</name>
    <dbReference type="NCBI Taxonomy" id="2703885"/>
    <lineage>
        <taxon>Bacteria</taxon>
        <taxon>Pseudomonadati</taxon>
        <taxon>Pseudomonadota</taxon>
        <taxon>Gammaproteobacteria</taxon>
        <taxon>Enterobacterales</taxon>
        <taxon>Yersiniaceae</taxon>
        <taxon>Rahnella</taxon>
    </lineage>
</organism>
<geneLocation type="plasmid" evidence="1 2">
    <name>pRAHAQ02</name>
</geneLocation>
<dbReference type="KEGG" id="rah:Rahaq_5092"/>
<dbReference type="Proteomes" id="UP000007257">
    <property type="component" value="Plasmid pRAHAQ02"/>
</dbReference>
<evidence type="ECO:0000313" key="1">
    <source>
        <dbReference type="EMBL" id="ADW76664.1"/>
    </source>
</evidence>
<dbReference type="HOGENOM" id="CLU_2275133_0_0_6"/>
<name>A0A0H3FHM6_RAHSY</name>
<protein>
    <submittedName>
        <fullName evidence="1">Uncharacterized protein</fullName>
    </submittedName>
</protein>